<organism evidence="1 2">
    <name type="scientific">Fusarium xylarioides</name>
    <dbReference type="NCBI Taxonomy" id="221167"/>
    <lineage>
        <taxon>Eukaryota</taxon>
        <taxon>Fungi</taxon>
        <taxon>Dikarya</taxon>
        <taxon>Ascomycota</taxon>
        <taxon>Pezizomycotina</taxon>
        <taxon>Sordariomycetes</taxon>
        <taxon>Hypocreomycetidae</taxon>
        <taxon>Hypocreales</taxon>
        <taxon>Nectriaceae</taxon>
        <taxon>Fusarium</taxon>
        <taxon>Fusarium fujikuroi species complex</taxon>
    </lineage>
</organism>
<reference evidence="1" key="1">
    <citation type="journal article" date="2020" name="bioRxiv">
        <title>Historical genomics reveals the evolutionary mechanisms behind multiple outbreaks of the host-specific coffee wilt pathogen Fusarium xylarioides.</title>
        <authorList>
            <person name="Peck D."/>
            <person name="Nowell R.W."/>
            <person name="Flood J."/>
            <person name="Ryan M.J."/>
            <person name="Barraclough T.G."/>
        </authorList>
    </citation>
    <scope>NUCLEOTIDE SEQUENCE</scope>
    <source>
        <strain evidence="1">IMI 127659i</strain>
    </source>
</reference>
<dbReference type="AlphaFoldDB" id="A0A9P7HZV0"/>
<comment type="caution">
    <text evidence="1">The sequence shown here is derived from an EMBL/GenBank/DDBJ whole genome shotgun (WGS) entry which is preliminary data.</text>
</comment>
<dbReference type="Gene3D" id="1.25.40.10">
    <property type="entry name" value="Tetratricopeptide repeat domain"/>
    <property type="match status" value="1"/>
</dbReference>
<keyword evidence="2" id="KW-1185">Reference proteome</keyword>
<dbReference type="InterPro" id="IPR055530">
    <property type="entry name" value="DUF7104"/>
</dbReference>
<sequence>MDACEGFESVSSVEYLIRGSIFRPKYTKTDSGLVTLGIRSLGELMDMYYAHEATEPLDNVFALLGMSTDGSSASELRPNYSISWNVLFYRLITFLLGPNVSVKTPNSDRAAVISGQGSIIGKVTSVAPKSTRNRDFQAIMEFAKPYETLWSSTSWNLHAGVKRAKKGDILCLIEGASNPMLIRQEGNCFSVIMISVPATPRQTKPLQTTRLHKFVLIWNLGDSPKTVQDSQFRTWLDTATLEYVEPHPEKVVQSSHLLVASAHILVGASQFKAAIHLFHEAVEGYDYHLAKDDAKRIECLAGMAVAYGSLQKWHEAKGIWESIIGACYASSDRFTQTTDFLDHLLPILQKDEKDYDGKNWQAVRDAINAKRSKTRLQEDRIPDLVEYLDSQVMNILTDQQDHWPVTTRQMYIAATRDESSKEAAAKVFLDRLSDLEIPEQVFIAAARNISYGQTLTGMLLGRQGQDTQITQAVFRSAAANSRGKRALIFSLLGHAGMEVCSEIDTDSAWATLPSLMLGSEPYIAKMDVLYLVKLYSKTDKTTLLRMLISATDPLDIPHLRRGLYEFAWDESEFCRLDELVQVLPPALEDVIATLAHALLSNGEHVVQKFIELARRQRLDTTKTDIINEEVVNGCCKIIENRSPAELLQFLDSLCELGISFSYQGDVESPPTQSAILPATLSKDLRFLKILIEKNVVSPQMRPFTISTHLYWRPRFSYPVNNKVTREERCPPAGMPDWPLYCAIILAADSHFIRFLCSSGARVDQDHSGTSPSGTKASIINRLEQTTAFDDFNDQFRELRRLCHNMANAQLDSQYYHYQQDSSEIASFEVSWEKSFDQAWRSMDNMLQWDEKKRHLWNLDTDIPE</sequence>
<dbReference type="OrthoDB" id="194358at2759"/>
<dbReference type="InterPro" id="IPR011990">
    <property type="entry name" value="TPR-like_helical_dom_sf"/>
</dbReference>
<evidence type="ECO:0000313" key="1">
    <source>
        <dbReference type="EMBL" id="KAG5770854.1"/>
    </source>
</evidence>
<reference evidence="1" key="2">
    <citation type="submission" date="2020-10" db="EMBL/GenBank/DDBJ databases">
        <authorList>
            <person name="Peck L.D."/>
            <person name="Nowell R.W."/>
            <person name="Flood J."/>
            <person name="Ryan M.J."/>
            <person name="Barraclough T.G."/>
        </authorList>
    </citation>
    <scope>NUCLEOTIDE SEQUENCE</scope>
    <source>
        <strain evidence="1">IMI 127659i</strain>
    </source>
</reference>
<accession>A0A9P7HZV0</accession>
<proteinExistence type="predicted"/>
<dbReference type="Pfam" id="PF23397">
    <property type="entry name" value="DUF7104"/>
    <property type="match status" value="1"/>
</dbReference>
<evidence type="ECO:0000313" key="2">
    <source>
        <dbReference type="Proteomes" id="UP000750502"/>
    </source>
</evidence>
<protein>
    <submittedName>
        <fullName evidence="1">Uncharacterized protein</fullName>
    </submittedName>
</protein>
<dbReference type="Proteomes" id="UP000750502">
    <property type="component" value="Unassembled WGS sequence"/>
</dbReference>
<dbReference type="EMBL" id="JADFTT010000049">
    <property type="protein sequence ID" value="KAG5770854.1"/>
    <property type="molecule type" value="Genomic_DNA"/>
</dbReference>
<gene>
    <name evidence="1" type="ORF">H9Q72_002417</name>
</gene>
<name>A0A9P7HZV0_9HYPO</name>